<feature type="transmembrane region" description="Helical" evidence="9">
    <location>
        <begin position="258"/>
        <end position="284"/>
    </location>
</feature>
<gene>
    <name evidence="11" type="primary">nad5</name>
</gene>
<evidence type="ECO:0000256" key="8">
    <source>
        <dbReference type="ARBA" id="ARBA00049551"/>
    </source>
</evidence>
<geneLocation type="mitochondrion" evidence="11"/>
<dbReference type="Pfam" id="PF00361">
    <property type="entry name" value="Proton_antipo_M"/>
    <property type="match status" value="1"/>
</dbReference>
<feature type="transmembrane region" description="Helical" evidence="9">
    <location>
        <begin position="328"/>
        <end position="347"/>
    </location>
</feature>
<feature type="transmembrane region" description="Helical" evidence="9">
    <location>
        <begin position="53"/>
        <end position="72"/>
    </location>
</feature>
<feature type="transmembrane region" description="Helical" evidence="9">
    <location>
        <begin position="144"/>
        <end position="161"/>
    </location>
</feature>
<proteinExistence type="predicted"/>
<dbReference type="InterPro" id="IPR001750">
    <property type="entry name" value="ND/Mrp_TM"/>
</dbReference>
<sequence length="531" mass="59823">MSLVEFFIYWFVVVVVVLIGLVVMFLFNLNVVFSFVSVDLCMLFFVFSQYKVVFWVLLMLIVLSVVIYSCYYMSDDLNYGYFVFVTMIFVVSMVGVVFSGGCISMFIFWDLLGISSFFLVLYYGNWDSCSGAMNTVMMNRIGDAGVYLVFSGIFINGFGFISSEGLLSWALFFFVVGCMTKSAQLPFSSWLPKAMSAPTPVSALVHSSTLVTAGLFLMMSLSSLVYLFSFLSWMFYLGLLTMLVAGLSAYFEVDIKKLVALSTLSQMGFCFISMGMGLVFLSFVHIMSHAIFKSCLFMQIGGVIHVRSGQQDTRSFCLVGGDSMVGQLQVFIMLMNLCGLMFLSGAVSKEVILENFLFSSWNMVVVFVFFVSVLLTYLYSYRMMSFFYYSFGLSNYYIGGSLIKMSSSFILVVFSLVFVSWLSSNMCSFCTKLLYIDFYGVFYLFLFGSSLCYVVFKGVFSEVKYKFVLDYIVKWGVGLSSSFVWLESVLGLLMMNLFVCMNYVSKLVVMVMGSLGLNAFVIVAVMVLFML</sequence>
<dbReference type="PANTHER" id="PTHR42829:SF2">
    <property type="entry name" value="NADH-UBIQUINONE OXIDOREDUCTASE CHAIN 5"/>
    <property type="match status" value="1"/>
</dbReference>
<keyword evidence="4 9" id="KW-0812">Transmembrane</keyword>
<feature type="transmembrane region" description="Helical" evidence="9">
    <location>
        <begin position="233"/>
        <end position="251"/>
    </location>
</feature>
<feature type="domain" description="NADH:quinone oxidoreductase/Mrp antiporter transmembrane" evidence="10">
    <location>
        <begin position="102"/>
        <end position="374"/>
    </location>
</feature>
<evidence type="ECO:0000256" key="1">
    <source>
        <dbReference type="ARBA" id="ARBA00003257"/>
    </source>
</evidence>
<dbReference type="AlphaFoldDB" id="A0A9F2HGX7"/>
<keyword evidence="6 9" id="KW-0472">Membrane</keyword>
<dbReference type="EMBL" id="OM469014">
    <property type="protein sequence ID" value="WAX01694.1"/>
    <property type="molecule type" value="Genomic_DNA"/>
</dbReference>
<dbReference type="EC" id="7.1.1.2" evidence="3"/>
<evidence type="ECO:0000256" key="4">
    <source>
        <dbReference type="ARBA" id="ARBA00022692"/>
    </source>
</evidence>
<dbReference type="InterPro" id="IPR003945">
    <property type="entry name" value="NU5C-like"/>
</dbReference>
<dbReference type="GO" id="GO:0016020">
    <property type="term" value="C:membrane"/>
    <property type="evidence" value="ECO:0007669"/>
    <property type="project" value="UniProtKB-SubCell"/>
</dbReference>
<evidence type="ECO:0000256" key="3">
    <source>
        <dbReference type="ARBA" id="ARBA00012944"/>
    </source>
</evidence>
<evidence type="ECO:0000313" key="11">
    <source>
        <dbReference type="EMBL" id="WAX01694.1"/>
    </source>
</evidence>
<dbReference type="PANTHER" id="PTHR42829">
    <property type="entry name" value="NADH-UBIQUINONE OXIDOREDUCTASE CHAIN 5"/>
    <property type="match status" value="1"/>
</dbReference>
<accession>A0A9F2HGX7</accession>
<feature type="transmembrane region" description="Helical" evidence="9">
    <location>
        <begin position="6"/>
        <end position="26"/>
    </location>
</feature>
<reference evidence="11" key="1">
    <citation type="journal article" date="2022" name="Water Biol Secur">
        <title>Evolutionary rates of mitochondrial sequences and gene orders in Spirurina (Nematoda) are episodic but synchronised.</title>
        <authorList>
            <person name="Zou H."/>
            <person name="Lei H.-P."/>
            <person name="Chen R."/>
            <person name="Chen F.-L."/>
            <person name="Li W.-X."/>
            <person name="Li M."/>
            <person name="Zhang D."/>
            <person name="Jakovlic I."/>
            <person name="Wang G.-T."/>
        </authorList>
    </citation>
    <scope>NUCLEOTIDE SEQUENCE</scope>
</reference>
<feature type="transmembrane region" description="Helical" evidence="9">
    <location>
        <begin position="203"/>
        <end position="227"/>
    </location>
</feature>
<dbReference type="PRINTS" id="PR01434">
    <property type="entry name" value="NADHDHGNASE5"/>
</dbReference>
<evidence type="ECO:0000256" key="7">
    <source>
        <dbReference type="ARBA" id="ARBA00031027"/>
    </source>
</evidence>
<dbReference type="GO" id="GO:0015990">
    <property type="term" value="P:electron transport coupled proton transport"/>
    <property type="evidence" value="ECO:0007669"/>
    <property type="project" value="TreeGrafter"/>
</dbReference>
<dbReference type="GO" id="GO:0003954">
    <property type="term" value="F:NADH dehydrogenase activity"/>
    <property type="evidence" value="ECO:0007669"/>
    <property type="project" value="TreeGrafter"/>
</dbReference>
<evidence type="ECO:0000256" key="5">
    <source>
        <dbReference type="ARBA" id="ARBA00022989"/>
    </source>
</evidence>
<feature type="transmembrane region" description="Helical" evidence="9">
    <location>
        <begin position="106"/>
        <end position="124"/>
    </location>
</feature>
<evidence type="ECO:0000256" key="6">
    <source>
        <dbReference type="ARBA" id="ARBA00023136"/>
    </source>
</evidence>
<comment type="function">
    <text evidence="1">Core subunit of the mitochondrial membrane respiratory chain NADH dehydrogenase (Complex I) that is believed to belong to the minimal assembly required for catalysis. Complex I functions in the transfer of electrons from NADH to the respiratory chain. The immediate electron acceptor for the enzyme is believed to be ubiquinone.</text>
</comment>
<feature type="transmembrane region" description="Helical" evidence="9">
    <location>
        <begin position="167"/>
        <end position="191"/>
    </location>
</feature>
<dbReference type="GO" id="GO:0008137">
    <property type="term" value="F:NADH dehydrogenase (ubiquinone) activity"/>
    <property type="evidence" value="ECO:0007669"/>
    <property type="project" value="UniProtKB-EC"/>
</dbReference>
<feature type="transmembrane region" description="Helical" evidence="9">
    <location>
        <begin position="441"/>
        <end position="460"/>
    </location>
</feature>
<evidence type="ECO:0000256" key="2">
    <source>
        <dbReference type="ARBA" id="ARBA00004141"/>
    </source>
</evidence>
<name>A0A9F2HGX7_9BILA</name>
<organism evidence="11">
    <name type="scientific">Clavinema parasiluri</name>
    <dbReference type="NCBI Taxonomy" id="332280"/>
    <lineage>
        <taxon>Eukaryota</taxon>
        <taxon>Metazoa</taxon>
        <taxon>Ecdysozoa</taxon>
        <taxon>Nematoda</taxon>
        <taxon>Chromadorea</taxon>
        <taxon>Rhabditida</taxon>
        <taxon>Spirurina</taxon>
        <taxon>Dracunculoidea</taxon>
        <taxon>Philometridae</taxon>
        <taxon>Clavinema</taxon>
    </lineage>
</organism>
<evidence type="ECO:0000259" key="10">
    <source>
        <dbReference type="Pfam" id="PF00361"/>
    </source>
</evidence>
<comment type="subcellular location">
    <subcellularLocation>
        <location evidence="2">Membrane</location>
        <topology evidence="2">Multi-pass membrane protein</topology>
    </subcellularLocation>
</comment>
<reference evidence="11" key="2">
    <citation type="submission" date="2022-01" db="EMBL/GenBank/DDBJ databases">
        <authorList>
            <person name="Peng L.-H."/>
            <person name="Chen R."/>
            <person name="Chen F.-L."/>
            <person name="Li W.-X."/>
            <person name="Li M."/>
            <person name="Zhang D."/>
            <person name="Ivan J."/>
            <person name="Wang G.-T."/>
        </authorList>
    </citation>
    <scope>NUCLEOTIDE SEQUENCE</scope>
</reference>
<keyword evidence="5 9" id="KW-1133">Transmembrane helix</keyword>
<evidence type="ECO:0000256" key="9">
    <source>
        <dbReference type="SAM" id="Phobius"/>
    </source>
</evidence>
<keyword evidence="11" id="KW-0496">Mitochondrion</keyword>
<feature type="transmembrane region" description="Helical" evidence="9">
    <location>
        <begin position="79"/>
        <end position="100"/>
    </location>
</feature>
<dbReference type="GO" id="GO:0042773">
    <property type="term" value="P:ATP synthesis coupled electron transport"/>
    <property type="evidence" value="ECO:0007669"/>
    <property type="project" value="InterPro"/>
</dbReference>
<comment type="catalytic activity">
    <reaction evidence="8">
        <text>a ubiquinone + NADH + 5 H(+)(in) = a ubiquinol + NAD(+) + 4 H(+)(out)</text>
        <dbReference type="Rhea" id="RHEA:29091"/>
        <dbReference type="Rhea" id="RHEA-COMP:9565"/>
        <dbReference type="Rhea" id="RHEA-COMP:9566"/>
        <dbReference type="ChEBI" id="CHEBI:15378"/>
        <dbReference type="ChEBI" id="CHEBI:16389"/>
        <dbReference type="ChEBI" id="CHEBI:17976"/>
        <dbReference type="ChEBI" id="CHEBI:57540"/>
        <dbReference type="ChEBI" id="CHEBI:57945"/>
        <dbReference type="EC" id="7.1.1.2"/>
    </reaction>
</comment>
<protein>
    <recommendedName>
        <fullName evidence="3">NADH:ubiquinone reductase (H(+)-translocating)</fullName>
        <ecNumber evidence="3">7.1.1.2</ecNumber>
    </recommendedName>
    <alternativeName>
        <fullName evidence="7">NADH dehydrogenase subunit 5</fullName>
    </alternativeName>
</protein>
<feature type="transmembrane region" description="Helical" evidence="9">
    <location>
        <begin position="472"/>
        <end position="495"/>
    </location>
</feature>
<feature type="transmembrane region" description="Helical" evidence="9">
    <location>
        <begin position="359"/>
        <end position="379"/>
    </location>
</feature>
<feature type="transmembrane region" description="Helical" evidence="9">
    <location>
        <begin position="507"/>
        <end position="530"/>
    </location>
</feature>